<dbReference type="Proteomes" id="UP000317318">
    <property type="component" value="Chromosome"/>
</dbReference>
<reference evidence="1 2" key="1">
    <citation type="submission" date="2019-02" db="EMBL/GenBank/DDBJ databases">
        <title>Deep-cultivation of Planctomycetes and their phenomic and genomic characterization uncovers novel biology.</title>
        <authorList>
            <person name="Wiegand S."/>
            <person name="Jogler M."/>
            <person name="Boedeker C."/>
            <person name="Pinto D."/>
            <person name="Vollmers J."/>
            <person name="Rivas-Marin E."/>
            <person name="Kohn T."/>
            <person name="Peeters S.H."/>
            <person name="Heuer A."/>
            <person name="Rast P."/>
            <person name="Oberbeckmann S."/>
            <person name="Bunk B."/>
            <person name="Jeske O."/>
            <person name="Meyerdierks A."/>
            <person name="Storesund J.E."/>
            <person name="Kallscheuer N."/>
            <person name="Luecker S."/>
            <person name="Lage O.M."/>
            <person name="Pohl T."/>
            <person name="Merkel B.J."/>
            <person name="Hornburger P."/>
            <person name="Mueller R.-W."/>
            <person name="Bruemmer F."/>
            <person name="Labrenz M."/>
            <person name="Spormann A.M."/>
            <person name="Op den Camp H."/>
            <person name="Overmann J."/>
            <person name="Amann R."/>
            <person name="Jetten M.S.M."/>
            <person name="Mascher T."/>
            <person name="Medema M.H."/>
            <person name="Devos D.P."/>
            <person name="Kaster A.-K."/>
            <person name="Ovreas L."/>
            <person name="Rohde M."/>
            <person name="Galperin M.Y."/>
            <person name="Jogler C."/>
        </authorList>
    </citation>
    <scope>NUCLEOTIDE SEQUENCE [LARGE SCALE GENOMIC DNA]</scope>
    <source>
        <strain evidence="1 2">Pan189</strain>
    </source>
</reference>
<dbReference type="RefSeq" id="WP_145363228.1">
    <property type="nucleotide sequence ID" value="NZ_CP036268.1"/>
</dbReference>
<proteinExistence type="predicted"/>
<dbReference type="KEGG" id="svp:Pan189_14480"/>
<gene>
    <name evidence="1" type="ORF">Pan189_14480</name>
</gene>
<dbReference type="InterPro" id="IPR036629">
    <property type="entry name" value="YjbJ_sf"/>
</dbReference>
<organism evidence="1 2">
    <name type="scientific">Stratiformator vulcanicus</name>
    <dbReference type="NCBI Taxonomy" id="2527980"/>
    <lineage>
        <taxon>Bacteria</taxon>
        <taxon>Pseudomonadati</taxon>
        <taxon>Planctomycetota</taxon>
        <taxon>Planctomycetia</taxon>
        <taxon>Planctomycetales</taxon>
        <taxon>Planctomycetaceae</taxon>
        <taxon>Stratiformator</taxon>
    </lineage>
</organism>
<name>A0A517QZM3_9PLAN</name>
<protein>
    <submittedName>
        <fullName evidence="1">Uncharacterized protein</fullName>
    </submittedName>
</protein>
<evidence type="ECO:0000313" key="1">
    <source>
        <dbReference type="EMBL" id="QDT37081.1"/>
    </source>
</evidence>
<evidence type="ECO:0000313" key="2">
    <source>
        <dbReference type="Proteomes" id="UP000317318"/>
    </source>
</evidence>
<keyword evidence="2" id="KW-1185">Reference proteome</keyword>
<dbReference type="OrthoDB" id="9796058at2"/>
<sequence length="71" mass="8158">MSYGTQAAMPEHTAPNELLTFAKKHWPELTSEDFAIIGDSREKLVETVEAKYGVDRDIVERELLWHETTPQ</sequence>
<dbReference type="EMBL" id="CP036268">
    <property type="protein sequence ID" value="QDT37081.1"/>
    <property type="molecule type" value="Genomic_DNA"/>
</dbReference>
<dbReference type="AlphaFoldDB" id="A0A517QZM3"/>
<dbReference type="Gene3D" id="1.10.1470.10">
    <property type="entry name" value="YjbJ"/>
    <property type="match status" value="1"/>
</dbReference>
<accession>A0A517QZM3</accession>